<dbReference type="Gene3D" id="3.40.50.1820">
    <property type="entry name" value="alpha/beta hydrolase"/>
    <property type="match status" value="1"/>
</dbReference>
<evidence type="ECO:0000256" key="1">
    <source>
        <dbReference type="SAM" id="Phobius"/>
    </source>
</evidence>
<keyword evidence="1" id="KW-0812">Transmembrane</keyword>
<dbReference type="AlphaFoldDB" id="A0A812KWQ3"/>
<comment type="caution">
    <text evidence="2">The sequence shown here is derived from an EMBL/GenBank/DDBJ whole genome shotgun (WGS) entry which is preliminary data.</text>
</comment>
<accession>A0A812KWQ3</accession>
<feature type="transmembrane region" description="Helical" evidence="1">
    <location>
        <begin position="180"/>
        <end position="199"/>
    </location>
</feature>
<keyword evidence="1" id="KW-1133">Transmembrane helix</keyword>
<proteinExistence type="predicted"/>
<organism evidence="2 3">
    <name type="scientific">Symbiodinium pilosum</name>
    <name type="common">Dinoflagellate</name>
    <dbReference type="NCBI Taxonomy" id="2952"/>
    <lineage>
        <taxon>Eukaryota</taxon>
        <taxon>Sar</taxon>
        <taxon>Alveolata</taxon>
        <taxon>Dinophyceae</taxon>
        <taxon>Suessiales</taxon>
        <taxon>Symbiodiniaceae</taxon>
        <taxon>Symbiodinium</taxon>
    </lineage>
</organism>
<dbReference type="EMBL" id="CAJNIZ010004958">
    <property type="protein sequence ID" value="CAE7237593.1"/>
    <property type="molecule type" value="Genomic_DNA"/>
</dbReference>
<sequence length="221" mass="24842">FGVVETLEFLLRWPGRARGAVLSNWVASQSQAATRQRWCDSTSWRSCRLYKPELEEPWRMLGLTNKLLGQETWGPHGNGTGGFLELWDVRERLHLLHGIPTLSIGAEDDIVAPEDVHAMSKALGGDYAFMPDAGHFSFVDQRDLWLRSFQDWLHHHELESQPDVLRVFAKAQSRPETSHVAYSILGLTASLIAVVAFLVRSRFSACMQHAALQAPLLGVSR</sequence>
<evidence type="ECO:0000313" key="3">
    <source>
        <dbReference type="Proteomes" id="UP000649617"/>
    </source>
</evidence>
<keyword evidence="3" id="KW-1185">Reference proteome</keyword>
<evidence type="ECO:0000313" key="2">
    <source>
        <dbReference type="EMBL" id="CAE7237593.1"/>
    </source>
</evidence>
<protein>
    <submittedName>
        <fullName evidence="2">Uncharacterized protein</fullName>
    </submittedName>
</protein>
<dbReference type="InterPro" id="IPR029058">
    <property type="entry name" value="AB_hydrolase_fold"/>
</dbReference>
<reference evidence="2" key="1">
    <citation type="submission" date="2021-02" db="EMBL/GenBank/DDBJ databases">
        <authorList>
            <person name="Dougan E. K."/>
            <person name="Rhodes N."/>
            <person name="Thang M."/>
            <person name="Chan C."/>
        </authorList>
    </citation>
    <scope>NUCLEOTIDE SEQUENCE</scope>
</reference>
<feature type="non-terminal residue" evidence="2">
    <location>
        <position position="1"/>
    </location>
</feature>
<name>A0A812KWQ3_SYMPI</name>
<dbReference type="OrthoDB" id="190201at2759"/>
<dbReference type="Proteomes" id="UP000649617">
    <property type="component" value="Unassembled WGS sequence"/>
</dbReference>
<keyword evidence="1" id="KW-0472">Membrane</keyword>
<gene>
    <name evidence="2" type="ORF">SPIL2461_LOCUS3932</name>
</gene>
<dbReference type="SUPFAM" id="SSF53474">
    <property type="entry name" value="alpha/beta-Hydrolases"/>
    <property type="match status" value="1"/>
</dbReference>